<gene>
    <name evidence="7" type="ORF">F4695_003358</name>
</gene>
<dbReference type="EC" id="4.1.3.30" evidence="3"/>
<dbReference type="AlphaFoldDB" id="A0A7X0MSR3"/>
<dbReference type="Gene3D" id="3.20.20.60">
    <property type="entry name" value="Phosphoenolpyruvate-binding domains"/>
    <property type="match status" value="1"/>
</dbReference>
<comment type="caution">
    <text evidence="7">The sequence shown here is derived from an EMBL/GenBank/DDBJ whole genome shotgun (WGS) entry which is preliminary data.</text>
</comment>
<dbReference type="InterPro" id="IPR018523">
    <property type="entry name" value="Isocitrate_lyase_ph_CS"/>
</dbReference>
<reference evidence="7 8" key="1">
    <citation type="submission" date="2020-08" db="EMBL/GenBank/DDBJ databases">
        <title>The Agave Microbiome: Exploring the role of microbial communities in plant adaptations to desert environments.</title>
        <authorList>
            <person name="Partida-Martinez L.P."/>
        </authorList>
    </citation>
    <scope>NUCLEOTIDE SEQUENCE [LARGE SCALE GENOMIC DNA]</scope>
    <source>
        <strain evidence="7 8">AS3.12</strain>
    </source>
</reference>
<evidence type="ECO:0000256" key="3">
    <source>
        <dbReference type="ARBA" id="ARBA00012260"/>
    </source>
</evidence>
<dbReference type="Proteomes" id="UP000585437">
    <property type="component" value="Unassembled WGS sequence"/>
</dbReference>
<evidence type="ECO:0000313" key="7">
    <source>
        <dbReference type="EMBL" id="MBB6509974.1"/>
    </source>
</evidence>
<dbReference type="GO" id="GO:0046421">
    <property type="term" value="F:methylisocitrate lyase activity"/>
    <property type="evidence" value="ECO:0007669"/>
    <property type="project" value="UniProtKB-EC"/>
</dbReference>
<dbReference type="FunFam" id="3.20.20.60:FF:000009">
    <property type="entry name" value="2-methylisocitrate lyase"/>
    <property type="match status" value="1"/>
</dbReference>
<dbReference type="PANTHER" id="PTHR42905:SF5">
    <property type="entry name" value="CARBOXYVINYL-CARBOXYPHOSPHONATE PHOSPHORYLMUTASE, CHLOROPLASTIC"/>
    <property type="match status" value="1"/>
</dbReference>
<evidence type="ECO:0000313" key="8">
    <source>
        <dbReference type="Proteomes" id="UP000585437"/>
    </source>
</evidence>
<comment type="catalytic activity">
    <reaction evidence="1">
        <text>(2S,3R)-3-hydroxybutane-1,2,3-tricarboxylate = pyruvate + succinate</text>
        <dbReference type="Rhea" id="RHEA:16809"/>
        <dbReference type="ChEBI" id="CHEBI:15361"/>
        <dbReference type="ChEBI" id="CHEBI:30031"/>
        <dbReference type="ChEBI" id="CHEBI:57429"/>
        <dbReference type="EC" id="4.1.3.30"/>
    </reaction>
</comment>
<dbReference type="InterPro" id="IPR015813">
    <property type="entry name" value="Pyrv/PenolPyrv_kinase-like_dom"/>
</dbReference>
<comment type="function">
    <text evidence="5">Involved in the catabolism of short chain fatty acids (SCFA) via the 2-methylcitrate cycle I (propionate degradation route). Catalyzes the thermodynamically favored C-C bond cleavage of (2R,3S)-2-methylisocitrate to yield pyruvate and succinate via an alpha-carboxy-carbanion intermediate.</text>
</comment>
<dbReference type="SUPFAM" id="SSF51621">
    <property type="entry name" value="Phosphoenolpyruvate/pyruvate domain"/>
    <property type="match status" value="1"/>
</dbReference>
<dbReference type="CDD" id="cd00377">
    <property type="entry name" value="ICL_PEPM"/>
    <property type="match status" value="1"/>
</dbReference>
<name>A0A7X0MSR3_9HYPH</name>
<evidence type="ECO:0000256" key="5">
    <source>
        <dbReference type="ARBA" id="ARBA00057039"/>
    </source>
</evidence>
<dbReference type="InterPro" id="IPR039556">
    <property type="entry name" value="ICL/PEPM"/>
</dbReference>
<sequence length="297" mass="31120">MSLSQDLKSGIPIVAPGVFDALTASIAAGAGFRAVYLSGAAIAYTHLGRPDIGLVSMAEVADRIAMICDRMTVPVIVDADTGYGNALNVQRTVRLFEKMGAQGIQLEDQTTPKRCGHLNDKSVVSTGEMVGKIKAAVDARANEQTLIIARTDALQMEGIDRALERAHLYAQAGADILFVEAPKSGEQLGDIAGALKGVKPLVANMVEGGTTPIHNAAELSDLGFQIVIFPGGIVRAMAKTAVDYYASLAAAGSNAPFADRMFDFNGLNALIGTPDMLALGRTYEDADGKDRHGEDAA</sequence>
<accession>A0A7X0MSR3</accession>
<dbReference type="PANTHER" id="PTHR42905">
    <property type="entry name" value="PHOSPHOENOLPYRUVATE CARBOXYLASE"/>
    <property type="match status" value="1"/>
</dbReference>
<evidence type="ECO:0000256" key="4">
    <source>
        <dbReference type="ARBA" id="ARBA00044762"/>
    </source>
</evidence>
<evidence type="ECO:0000256" key="2">
    <source>
        <dbReference type="ARBA" id="ARBA00009282"/>
    </source>
</evidence>
<protein>
    <recommendedName>
        <fullName evidence="6">2-methylisocitrate lyase</fullName>
        <ecNumber evidence="3">4.1.3.30</ecNumber>
    </recommendedName>
</protein>
<dbReference type="EMBL" id="JACHBU010000006">
    <property type="protein sequence ID" value="MBB6509974.1"/>
    <property type="molecule type" value="Genomic_DNA"/>
</dbReference>
<dbReference type="InterPro" id="IPR040442">
    <property type="entry name" value="Pyrv_kinase-like_dom_sf"/>
</dbReference>
<comment type="similarity">
    <text evidence="2">Belongs to the isocitrate lyase/PEP mutase superfamily. Methylisocitrate lyase family.</text>
</comment>
<dbReference type="PROSITE" id="PS00161">
    <property type="entry name" value="ISOCITRATE_LYASE"/>
    <property type="match status" value="1"/>
</dbReference>
<comment type="subunit">
    <text evidence="4">Homotetramer; dimer of dimers.</text>
</comment>
<keyword evidence="8" id="KW-1185">Reference proteome</keyword>
<organism evidence="7 8">
    <name type="scientific">Rhizobium soli</name>
    <dbReference type="NCBI Taxonomy" id="424798"/>
    <lineage>
        <taxon>Bacteria</taxon>
        <taxon>Pseudomonadati</taxon>
        <taxon>Pseudomonadota</taxon>
        <taxon>Alphaproteobacteria</taxon>
        <taxon>Hyphomicrobiales</taxon>
        <taxon>Rhizobiaceae</taxon>
        <taxon>Rhizobium/Agrobacterium group</taxon>
        <taxon>Rhizobium</taxon>
    </lineage>
</organism>
<evidence type="ECO:0000256" key="1">
    <source>
        <dbReference type="ARBA" id="ARBA00001050"/>
    </source>
</evidence>
<dbReference type="Pfam" id="PF13714">
    <property type="entry name" value="PEP_mutase"/>
    <property type="match status" value="1"/>
</dbReference>
<keyword evidence="7" id="KW-0456">Lyase</keyword>
<evidence type="ECO:0000256" key="6">
    <source>
        <dbReference type="ARBA" id="ARBA00073849"/>
    </source>
</evidence>
<dbReference type="RefSeq" id="WP_184655323.1">
    <property type="nucleotide sequence ID" value="NZ_JACHBU010000006.1"/>
</dbReference>
<proteinExistence type="inferred from homology"/>